<keyword evidence="2" id="KW-1185">Reference proteome</keyword>
<dbReference type="GO" id="GO:0003677">
    <property type="term" value="F:DNA binding"/>
    <property type="evidence" value="ECO:0007669"/>
    <property type="project" value="InterPro"/>
</dbReference>
<accession>A0A1C3XBA9</accession>
<sequence length="64" mass="7034">MKTLMLSPLENTCIRWISRGRTIAEIALLQGKKVADIESCMQSALIALDAKSIAEAIQKMNLSD</sequence>
<evidence type="ECO:0000313" key="1">
    <source>
        <dbReference type="EMBL" id="SCB49570.1"/>
    </source>
</evidence>
<dbReference type="InterPro" id="IPR036388">
    <property type="entry name" value="WH-like_DNA-bd_sf"/>
</dbReference>
<dbReference type="GO" id="GO:0006355">
    <property type="term" value="P:regulation of DNA-templated transcription"/>
    <property type="evidence" value="ECO:0007669"/>
    <property type="project" value="InterPro"/>
</dbReference>
<organism evidence="1 2">
    <name type="scientific">Rhizobium miluonense</name>
    <dbReference type="NCBI Taxonomy" id="411945"/>
    <lineage>
        <taxon>Bacteria</taxon>
        <taxon>Pseudomonadati</taxon>
        <taxon>Pseudomonadota</taxon>
        <taxon>Alphaproteobacteria</taxon>
        <taxon>Hyphomicrobiales</taxon>
        <taxon>Rhizobiaceae</taxon>
        <taxon>Rhizobium/Agrobacterium group</taxon>
        <taxon>Rhizobium</taxon>
    </lineage>
</organism>
<gene>
    <name evidence="1" type="ORF">GA0061102_10763</name>
</gene>
<dbReference type="RefSeq" id="WP_092856467.1">
    <property type="nucleotide sequence ID" value="NZ_FMAH01000076.1"/>
</dbReference>
<evidence type="ECO:0008006" key="3">
    <source>
        <dbReference type="Google" id="ProtNLM"/>
    </source>
</evidence>
<proteinExistence type="predicted"/>
<dbReference type="EMBL" id="FMAH01000076">
    <property type="protein sequence ID" value="SCB49570.1"/>
    <property type="molecule type" value="Genomic_DNA"/>
</dbReference>
<evidence type="ECO:0000313" key="2">
    <source>
        <dbReference type="Proteomes" id="UP000199435"/>
    </source>
</evidence>
<dbReference type="Proteomes" id="UP000199435">
    <property type="component" value="Unassembled WGS sequence"/>
</dbReference>
<dbReference type="InterPro" id="IPR016032">
    <property type="entry name" value="Sig_transdc_resp-reg_C-effctor"/>
</dbReference>
<reference evidence="2" key="1">
    <citation type="submission" date="2016-08" db="EMBL/GenBank/DDBJ databases">
        <authorList>
            <person name="Varghese N."/>
            <person name="Submissions Spin"/>
        </authorList>
    </citation>
    <scope>NUCLEOTIDE SEQUENCE [LARGE SCALE GENOMIC DNA]</scope>
    <source>
        <strain evidence="2">HAMBI 2971</strain>
    </source>
</reference>
<dbReference type="SUPFAM" id="SSF46894">
    <property type="entry name" value="C-terminal effector domain of the bipartite response regulators"/>
    <property type="match status" value="1"/>
</dbReference>
<protein>
    <recommendedName>
        <fullName evidence="3">DNA-binding transcriptional regulator, CsgD family</fullName>
    </recommendedName>
</protein>
<name>A0A1C3XBA9_9HYPH</name>
<dbReference type="Gene3D" id="1.10.10.10">
    <property type="entry name" value="Winged helix-like DNA-binding domain superfamily/Winged helix DNA-binding domain"/>
    <property type="match status" value="1"/>
</dbReference>
<dbReference type="OrthoDB" id="8378260at2"/>
<dbReference type="AlphaFoldDB" id="A0A1C3XBA9"/>